<dbReference type="STRING" id="1123237.Salmuc_02756"/>
<protein>
    <submittedName>
        <fullName evidence="1">Uncharacterized protein</fullName>
    </submittedName>
</protein>
<dbReference type="RefSeq" id="WP_020041306.1">
    <property type="nucleotide sequence ID" value="NZ_KE557273.1"/>
</dbReference>
<dbReference type="AlphaFoldDB" id="S9QVD5"/>
<proteinExistence type="predicted"/>
<evidence type="ECO:0000313" key="1">
    <source>
        <dbReference type="EMBL" id="EPX85376.1"/>
    </source>
</evidence>
<accession>S9QVD5</accession>
<dbReference type="eggNOG" id="ENOG50328EB">
    <property type="taxonomic scope" value="Bacteria"/>
</dbReference>
<name>S9QVD5_9RHOB</name>
<dbReference type="OrthoDB" id="8454346at2"/>
<sequence>MQLDDIRAFSADQERGAWFDLLDPVTGGQTGIRMKLAGPDSEIQNRARLRLADDLSEVADAEGRVTAEARERARIESLARCVLAWEISEDGEPVPFTQANVVRLLKAAAWVQAQVDGFASDRAAFRRAG</sequence>
<comment type="caution">
    <text evidence="1">The sequence shown here is derived from an EMBL/GenBank/DDBJ whole genome shotgun (WGS) entry which is preliminary data.</text>
</comment>
<organism evidence="1 2">
    <name type="scientific">Salipiger mucosus DSM 16094</name>
    <dbReference type="NCBI Taxonomy" id="1123237"/>
    <lineage>
        <taxon>Bacteria</taxon>
        <taxon>Pseudomonadati</taxon>
        <taxon>Pseudomonadota</taxon>
        <taxon>Alphaproteobacteria</taxon>
        <taxon>Rhodobacterales</taxon>
        <taxon>Roseobacteraceae</taxon>
        <taxon>Salipiger</taxon>
    </lineage>
</organism>
<dbReference type="Proteomes" id="UP000015347">
    <property type="component" value="Unassembled WGS sequence"/>
</dbReference>
<evidence type="ECO:0000313" key="2">
    <source>
        <dbReference type="Proteomes" id="UP000015347"/>
    </source>
</evidence>
<dbReference type="EMBL" id="APVH01000009">
    <property type="protein sequence ID" value="EPX85376.1"/>
    <property type="molecule type" value="Genomic_DNA"/>
</dbReference>
<gene>
    <name evidence="1" type="ORF">Salmuc_02756</name>
</gene>
<dbReference type="HOGENOM" id="CLU_1955677_0_0_5"/>
<keyword evidence="2" id="KW-1185">Reference proteome</keyword>
<reference evidence="2" key="1">
    <citation type="journal article" date="2014" name="Stand. Genomic Sci.">
        <title>Genome sequence of the exopolysaccharide-producing Salipiger mucosus type strain (DSM 16094(T)), a moderately halophilic member of the Roseobacter clade.</title>
        <authorList>
            <person name="Riedel T."/>
            <person name="Spring S."/>
            <person name="Fiebig A."/>
            <person name="Petersen J."/>
            <person name="Kyrpides N.C."/>
            <person name="Goker M."/>
            <person name="Klenk H.P."/>
        </authorList>
    </citation>
    <scope>NUCLEOTIDE SEQUENCE [LARGE SCALE GENOMIC DNA]</scope>
    <source>
        <strain evidence="2">DSM 16094</strain>
    </source>
</reference>